<dbReference type="GO" id="GO:0006777">
    <property type="term" value="P:Mo-molybdopterin cofactor biosynthetic process"/>
    <property type="evidence" value="ECO:0007669"/>
    <property type="project" value="UniProtKB-UniRule"/>
</dbReference>
<dbReference type="Pfam" id="PF00994">
    <property type="entry name" value="MoCF_biosynth"/>
    <property type="match status" value="1"/>
</dbReference>
<sequence length="398" mass="42830">MLSVSDALQIVLNQAHRLKPVQFNLGREILGLVLAEDLLADRDSPPFDKSMMDGIAVNTSEPGPDYELSNTILAGDSLPRTLLTGQAMRIMTGASVPIGADAVIPVEVLTESANRRIRNNSAPPKPGKNILKRGTEYKCGDVILPQGLVLNPAVVGLLSSIGQTELPCYPIPRICVFSSGNEIVEPHQQPVGSQIRNSNGPMLTALAEQVGAEATYLGIIPDEEEKLKTEIARGSERADIVLISGGVSMGSHDLIPRILAELATEIYFHKIAMKPGKPLLFGKLGKCLVFGLPGNPVSSLVSFILFVEPVLRKLRGEIECEPKKVLLPLSESLITDNDRPTYLPGRLLVQEGMELIRPIPWAGSANLLAYKEANVLLAVPAGPVKLAPGERVTAFRMN</sequence>
<evidence type="ECO:0000256" key="9">
    <source>
        <dbReference type="ARBA" id="ARBA00023150"/>
    </source>
</evidence>
<dbReference type="PROSITE" id="PS01079">
    <property type="entry name" value="MOCF_BIOSYNTHESIS_2"/>
    <property type="match status" value="1"/>
</dbReference>
<dbReference type="KEGG" id="tsph:KIH39_05175"/>
<dbReference type="Gene3D" id="3.90.105.10">
    <property type="entry name" value="Molybdopterin biosynthesis moea protein, domain 2"/>
    <property type="match status" value="1"/>
</dbReference>
<dbReference type="Gene3D" id="2.170.190.11">
    <property type="entry name" value="Molybdopterin biosynthesis moea protein, domain 3"/>
    <property type="match status" value="1"/>
</dbReference>
<dbReference type="InterPro" id="IPR036688">
    <property type="entry name" value="MoeA_C_domain_IV_sf"/>
</dbReference>
<dbReference type="RefSeq" id="WP_213498198.1">
    <property type="nucleotide sequence ID" value="NZ_CP074694.1"/>
</dbReference>
<gene>
    <name evidence="13" type="ORF">KIH39_05175</name>
</gene>
<protein>
    <recommendedName>
        <fullName evidence="11">Molybdopterin molybdenumtransferase</fullName>
        <ecNumber evidence="11">2.10.1.1</ecNumber>
    </recommendedName>
</protein>
<evidence type="ECO:0000256" key="3">
    <source>
        <dbReference type="ARBA" id="ARBA00005046"/>
    </source>
</evidence>
<organism evidence="13 14">
    <name type="scientific">Telmatocola sphagniphila</name>
    <dbReference type="NCBI Taxonomy" id="1123043"/>
    <lineage>
        <taxon>Bacteria</taxon>
        <taxon>Pseudomonadati</taxon>
        <taxon>Planctomycetota</taxon>
        <taxon>Planctomycetia</taxon>
        <taxon>Gemmatales</taxon>
        <taxon>Gemmataceae</taxon>
    </lineage>
</organism>
<dbReference type="GO" id="GO:0046872">
    <property type="term" value="F:metal ion binding"/>
    <property type="evidence" value="ECO:0007669"/>
    <property type="project" value="UniProtKB-UniRule"/>
</dbReference>
<evidence type="ECO:0000313" key="13">
    <source>
        <dbReference type="EMBL" id="QVL33308.1"/>
    </source>
</evidence>
<evidence type="ECO:0000256" key="6">
    <source>
        <dbReference type="ARBA" id="ARBA00022679"/>
    </source>
</evidence>
<feature type="domain" description="MoaB/Mog" evidence="12">
    <location>
        <begin position="175"/>
        <end position="313"/>
    </location>
</feature>
<dbReference type="EC" id="2.10.1.1" evidence="11"/>
<dbReference type="NCBIfam" id="NF045515">
    <property type="entry name" value="Glp_gephyrin"/>
    <property type="match status" value="1"/>
</dbReference>
<proteinExistence type="inferred from homology"/>
<evidence type="ECO:0000256" key="11">
    <source>
        <dbReference type="RuleBase" id="RU365090"/>
    </source>
</evidence>
<keyword evidence="6 11" id="KW-0808">Transferase</keyword>
<dbReference type="Pfam" id="PF03454">
    <property type="entry name" value="MoeA_C"/>
    <property type="match status" value="1"/>
</dbReference>
<keyword evidence="14" id="KW-1185">Reference proteome</keyword>
<dbReference type="UniPathway" id="UPA00344"/>
<dbReference type="CDD" id="cd00887">
    <property type="entry name" value="MoeA"/>
    <property type="match status" value="1"/>
</dbReference>
<dbReference type="Gene3D" id="2.40.340.10">
    <property type="entry name" value="MoeA, C-terminal, domain IV"/>
    <property type="match status" value="1"/>
</dbReference>
<comment type="cofactor">
    <cofactor evidence="1 11">
        <name>Mg(2+)</name>
        <dbReference type="ChEBI" id="CHEBI:18420"/>
    </cofactor>
</comment>
<evidence type="ECO:0000256" key="5">
    <source>
        <dbReference type="ARBA" id="ARBA00022505"/>
    </source>
</evidence>
<evidence type="ECO:0000256" key="7">
    <source>
        <dbReference type="ARBA" id="ARBA00022723"/>
    </source>
</evidence>
<dbReference type="GO" id="GO:0061599">
    <property type="term" value="F:molybdopterin molybdotransferase activity"/>
    <property type="evidence" value="ECO:0007669"/>
    <property type="project" value="UniProtKB-UniRule"/>
</dbReference>
<dbReference type="FunFam" id="3.40.980.10:FF:000004">
    <property type="entry name" value="Molybdopterin molybdenumtransferase"/>
    <property type="match status" value="1"/>
</dbReference>
<comment type="similarity">
    <text evidence="4 11">Belongs to the MoeA family.</text>
</comment>
<dbReference type="SUPFAM" id="SSF53218">
    <property type="entry name" value="Molybdenum cofactor biosynthesis proteins"/>
    <property type="match status" value="1"/>
</dbReference>
<dbReference type="Gene3D" id="3.40.980.10">
    <property type="entry name" value="MoaB/Mog-like domain"/>
    <property type="match status" value="1"/>
</dbReference>
<dbReference type="InterPro" id="IPR005110">
    <property type="entry name" value="MoeA_linker/N"/>
</dbReference>
<comment type="function">
    <text evidence="2 11">Catalyzes the insertion of molybdate into adenylated molybdopterin with the concomitant release of AMP.</text>
</comment>
<keyword evidence="9 11" id="KW-0501">Molybdenum cofactor biosynthesis</keyword>
<evidence type="ECO:0000256" key="8">
    <source>
        <dbReference type="ARBA" id="ARBA00022842"/>
    </source>
</evidence>
<dbReference type="AlphaFoldDB" id="A0A8E6EZ31"/>
<dbReference type="InterPro" id="IPR038987">
    <property type="entry name" value="MoeA-like"/>
</dbReference>
<comment type="pathway">
    <text evidence="3 11">Cofactor biosynthesis; molybdopterin biosynthesis.</text>
</comment>
<dbReference type="InterPro" id="IPR001453">
    <property type="entry name" value="MoaB/Mog_dom"/>
</dbReference>
<dbReference type="SUPFAM" id="SSF63867">
    <property type="entry name" value="MoeA C-terminal domain-like"/>
    <property type="match status" value="1"/>
</dbReference>
<dbReference type="Proteomes" id="UP000676194">
    <property type="component" value="Chromosome"/>
</dbReference>
<dbReference type="Pfam" id="PF03453">
    <property type="entry name" value="MoeA_N"/>
    <property type="match status" value="1"/>
</dbReference>
<comment type="catalytic activity">
    <reaction evidence="10">
        <text>adenylyl-molybdopterin + molybdate = Mo-molybdopterin + AMP + H(+)</text>
        <dbReference type="Rhea" id="RHEA:35047"/>
        <dbReference type="ChEBI" id="CHEBI:15378"/>
        <dbReference type="ChEBI" id="CHEBI:36264"/>
        <dbReference type="ChEBI" id="CHEBI:62727"/>
        <dbReference type="ChEBI" id="CHEBI:71302"/>
        <dbReference type="ChEBI" id="CHEBI:456215"/>
        <dbReference type="EC" id="2.10.1.1"/>
    </reaction>
</comment>
<accession>A0A8E6EZ31</accession>
<dbReference type="PANTHER" id="PTHR10192">
    <property type="entry name" value="MOLYBDOPTERIN BIOSYNTHESIS PROTEIN"/>
    <property type="match status" value="1"/>
</dbReference>
<dbReference type="SUPFAM" id="SSF63882">
    <property type="entry name" value="MoeA N-terminal region -like"/>
    <property type="match status" value="1"/>
</dbReference>
<dbReference type="EMBL" id="CP074694">
    <property type="protein sequence ID" value="QVL33308.1"/>
    <property type="molecule type" value="Genomic_DNA"/>
</dbReference>
<name>A0A8E6EZ31_9BACT</name>
<reference evidence="13" key="1">
    <citation type="submission" date="2021-05" db="EMBL/GenBank/DDBJ databases">
        <title>Complete genome sequence of the cellulolytic planctomycete Telmatocola sphagniphila SP2T and characterization of the first cellulase from planctomycetes.</title>
        <authorList>
            <person name="Rakitin A.L."/>
            <person name="Beletsky A.V."/>
            <person name="Naumoff D.G."/>
            <person name="Kulichevskaya I.S."/>
            <person name="Mardanov A.V."/>
            <person name="Ravin N.V."/>
            <person name="Dedysh S.N."/>
        </authorList>
    </citation>
    <scope>NUCLEOTIDE SEQUENCE</scope>
    <source>
        <strain evidence="13">SP2T</strain>
    </source>
</reference>
<evidence type="ECO:0000259" key="12">
    <source>
        <dbReference type="SMART" id="SM00852"/>
    </source>
</evidence>
<evidence type="ECO:0000256" key="1">
    <source>
        <dbReference type="ARBA" id="ARBA00001946"/>
    </source>
</evidence>
<dbReference type="InterPro" id="IPR036135">
    <property type="entry name" value="MoeA_linker/N_sf"/>
</dbReference>
<evidence type="ECO:0000256" key="2">
    <source>
        <dbReference type="ARBA" id="ARBA00002901"/>
    </source>
</evidence>
<keyword evidence="5 11" id="KW-0500">Molybdenum</keyword>
<keyword evidence="7 11" id="KW-0479">Metal-binding</keyword>
<dbReference type="InterPro" id="IPR036425">
    <property type="entry name" value="MoaB/Mog-like_dom_sf"/>
</dbReference>
<evidence type="ECO:0000313" key="14">
    <source>
        <dbReference type="Proteomes" id="UP000676194"/>
    </source>
</evidence>
<dbReference type="PANTHER" id="PTHR10192:SF5">
    <property type="entry name" value="GEPHYRIN"/>
    <property type="match status" value="1"/>
</dbReference>
<dbReference type="GO" id="GO:0005829">
    <property type="term" value="C:cytosol"/>
    <property type="evidence" value="ECO:0007669"/>
    <property type="project" value="TreeGrafter"/>
</dbReference>
<dbReference type="InterPro" id="IPR005111">
    <property type="entry name" value="MoeA_C_domain_IV"/>
</dbReference>
<evidence type="ECO:0000256" key="4">
    <source>
        <dbReference type="ARBA" id="ARBA00010763"/>
    </source>
</evidence>
<evidence type="ECO:0000256" key="10">
    <source>
        <dbReference type="ARBA" id="ARBA00047317"/>
    </source>
</evidence>
<dbReference type="InterPro" id="IPR008284">
    <property type="entry name" value="MoCF_biosynth_CS"/>
</dbReference>
<keyword evidence="8 11" id="KW-0460">Magnesium</keyword>
<dbReference type="SMART" id="SM00852">
    <property type="entry name" value="MoCF_biosynth"/>
    <property type="match status" value="1"/>
</dbReference>
<dbReference type="NCBIfam" id="TIGR00177">
    <property type="entry name" value="molyb_syn"/>
    <property type="match status" value="1"/>
</dbReference>